<proteinExistence type="predicted"/>
<comment type="caution">
    <text evidence="1">The sequence shown here is derived from an EMBL/GenBank/DDBJ whole genome shotgun (WGS) entry which is preliminary data.</text>
</comment>
<evidence type="ECO:0000313" key="2">
    <source>
        <dbReference type="Proteomes" id="UP001522462"/>
    </source>
</evidence>
<name>A0ABT0ALF7_9LACT</name>
<protein>
    <submittedName>
        <fullName evidence="1">Uncharacterized protein</fullName>
    </submittedName>
</protein>
<accession>A0ABT0ALF7</accession>
<evidence type="ECO:0000313" key="1">
    <source>
        <dbReference type="EMBL" id="MCJ1977385.1"/>
    </source>
</evidence>
<dbReference type="EMBL" id="JAAEDA010000006">
    <property type="protein sequence ID" value="MCJ1977385.1"/>
    <property type="molecule type" value="Genomic_DNA"/>
</dbReference>
<keyword evidence="2" id="KW-1185">Reference proteome</keyword>
<gene>
    <name evidence="1" type="ORF">GYN19_05400</name>
</gene>
<organism evidence="1 2">
    <name type="scientific">Pseudolactococcus paracarnosus</name>
    <dbReference type="NCBI Taxonomy" id="2749962"/>
    <lineage>
        <taxon>Bacteria</taxon>
        <taxon>Bacillati</taxon>
        <taxon>Bacillota</taxon>
        <taxon>Bacilli</taxon>
        <taxon>Lactobacillales</taxon>
        <taxon>Streptococcaceae</taxon>
        <taxon>Pseudolactococcus</taxon>
    </lineage>
</organism>
<dbReference type="RefSeq" id="WP_243914250.1">
    <property type="nucleotide sequence ID" value="NZ_JAAECY010000014.1"/>
</dbReference>
<dbReference type="Proteomes" id="UP001522462">
    <property type="component" value="Unassembled WGS sequence"/>
</dbReference>
<reference evidence="1 2" key="1">
    <citation type="journal article" date="2022" name="Microbiol. Res.">
        <title>Comparative genome analysis, predicted lifestyle and antimicrobial strategies of Lactococcus carnosus and Lactococcus paracarnosus isolated from meat.</title>
        <authorList>
            <person name="Werum V."/>
            <person name="Ehrmann M."/>
            <person name="Vogel R."/>
            <person name="Hilgarth M."/>
        </authorList>
    </citation>
    <scope>NUCLEOTIDE SEQUENCE [LARGE SCALE GENOMIC DNA]</scope>
    <source>
        <strain evidence="1 2">TMW21897</strain>
    </source>
</reference>
<sequence>MKEMKFGQMDLKTKIKHHRSIKKEEKNLKALGNELAFYDFKTLSPNNDYQFIVQFTDNIEVTTYSDIEYSGNEFDFTYQMETLKCFINQLFKYLPEDYCLIRNYGTDWIVDKELSLELYEHFNEQGILNNSKQLLSIKKDDRLISLLLDSIFQYNSFVQFIFKESGVIVSPSDHLDLFISGNKLSEVRDILNNCLNNFSKREVLEIRKIFNSPN</sequence>